<feature type="region of interest" description="Disordered" evidence="1">
    <location>
        <begin position="166"/>
        <end position="186"/>
    </location>
</feature>
<dbReference type="EMBL" id="JBHSMQ010000001">
    <property type="protein sequence ID" value="MFC5454078.1"/>
    <property type="molecule type" value="Genomic_DNA"/>
</dbReference>
<keyword evidence="4" id="KW-1185">Reference proteome</keyword>
<feature type="compositionally biased region" description="Low complexity" evidence="1">
    <location>
        <begin position="117"/>
        <end position="130"/>
    </location>
</feature>
<proteinExistence type="predicted"/>
<evidence type="ECO:0000256" key="1">
    <source>
        <dbReference type="SAM" id="MobiDB-lite"/>
    </source>
</evidence>
<evidence type="ECO:0000313" key="4">
    <source>
        <dbReference type="Proteomes" id="UP001596052"/>
    </source>
</evidence>
<protein>
    <recommendedName>
        <fullName evidence="5">Flap endonuclease-1-like 5' DNA nuclease</fullName>
    </recommendedName>
</protein>
<comment type="caution">
    <text evidence="3">The sequence shown here is derived from an EMBL/GenBank/DDBJ whole genome shotgun (WGS) entry which is preliminary data.</text>
</comment>
<evidence type="ECO:0000256" key="2">
    <source>
        <dbReference type="SAM" id="Phobius"/>
    </source>
</evidence>
<evidence type="ECO:0008006" key="5">
    <source>
        <dbReference type="Google" id="ProtNLM"/>
    </source>
</evidence>
<reference evidence="4" key="1">
    <citation type="journal article" date="2019" name="Int. J. Syst. Evol. Microbiol.">
        <title>The Global Catalogue of Microorganisms (GCM) 10K type strain sequencing project: providing services to taxonomists for standard genome sequencing and annotation.</title>
        <authorList>
            <consortium name="The Broad Institute Genomics Platform"/>
            <consortium name="The Broad Institute Genome Sequencing Center for Infectious Disease"/>
            <person name="Wu L."/>
            <person name="Ma J."/>
        </authorList>
    </citation>
    <scope>NUCLEOTIDE SEQUENCE [LARGE SCALE GENOMIC DNA]</scope>
    <source>
        <strain evidence="4">CGMCC 4.1469</strain>
    </source>
</reference>
<dbReference type="Proteomes" id="UP001596052">
    <property type="component" value="Unassembled WGS sequence"/>
</dbReference>
<keyword evidence="2" id="KW-0812">Transmembrane</keyword>
<sequence length="304" mass="32820">MKFDFESLSTEPLFYMLMHSGAFVCVLGSVFFVVGLLFGYATWGRYKRQTRLLLGEASSLKDEIASLKRKVGDHSIHSGPAVPMATEVIYMPKKENAPARAAEAPSGQDIPPPAAPAAPASEASPAEQAPAPEPPPAGMAESPPAEALPQVPHESALAAIISAPHAKGTPETGADEPALSEGLPPAALLPPLTELLLPALPEVEFQPQPEIKLTPQSDSALDPKLGFIYKSRPEKTDDLTVIEGISSVLEQRLHELGVYTHAQIAAWDDDHVKEVSARLAFKDRIRRERWVEQARELAIRQTVV</sequence>
<feature type="compositionally biased region" description="Low complexity" evidence="1">
    <location>
        <begin position="176"/>
        <end position="186"/>
    </location>
</feature>
<keyword evidence="2" id="KW-1133">Transmembrane helix</keyword>
<feature type="region of interest" description="Disordered" evidence="1">
    <location>
        <begin position="96"/>
        <end position="149"/>
    </location>
</feature>
<dbReference type="Gene3D" id="1.10.150.20">
    <property type="entry name" value="5' to 3' exonuclease, C-terminal subdomain"/>
    <property type="match status" value="1"/>
</dbReference>
<keyword evidence="2" id="KW-0472">Membrane</keyword>
<evidence type="ECO:0000313" key="3">
    <source>
        <dbReference type="EMBL" id="MFC5454078.1"/>
    </source>
</evidence>
<gene>
    <name evidence="3" type="ORF">ACFQDI_04340</name>
</gene>
<name>A0ABW0KKU8_9BACT</name>
<dbReference type="RefSeq" id="WP_377163781.1">
    <property type="nucleotide sequence ID" value="NZ_JBHSMQ010000001.1"/>
</dbReference>
<feature type="transmembrane region" description="Helical" evidence="2">
    <location>
        <begin position="20"/>
        <end position="43"/>
    </location>
</feature>
<organism evidence="3 4">
    <name type="scientific">Prosthecobacter fluviatilis</name>
    <dbReference type="NCBI Taxonomy" id="445931"/>
    <lineage>
        <taxon>Bacteria</taxon>
        <taxon>Pseudomonadati</taxon>
        <taxon>Verrucomicrobiota</taxon>
        <taxon>Verrucomicrobiia</taxon>
        <taxon>Verrucomicrobiales</taxon>
        <taxon>Verrucomicrobiaceae</taxon>
        <taxon>Prosthecobacter</taxon>
    </lineage>
</organism>
<feature type="compositionally biased region" description="Low complexity" evidence="1">
    <location>
        <begin position="138"/>
        <end position="147"/>
    </location>
</feature>
<accession>A0ABW0KKU8</accession>